<organism evidence="2 3">
    <name type="scientific">Nonomuraea angiospora</name>
    <dbReference type="NCBI Taxonomy" id="46172"/>
    <lineage>
        <taxon>Bacteria</taxon>
        <taxon>Bacillati</taxon>
        <taxon>Actinomycetota</taxon>
        <taxon>Actinomycetes</taxon>
        <taxon>Streptosporangiales</taxon>
        <taxon>Streptosporangiaceae</taxon>
        <taxon>Nonomuraea</taxon>
    </lineage>
</organism>
<evidence type="ECO:0000259" key="1">
    <source>
        <dbReference type="PROSITE" id="PS51186"/>
    </source>
</evidence>
<feature type="domain" description="N-acetyltransferase" evidence="1">
    <location>
        <begin position="18"/>
        <end position="187"/>
    </location>
</feature>
<dbReference type="PANTHER" id="PTHR43441">
    <property type="entry name" value="RIBOSOMAL-PROTEIN-SERINE ACETYLTRANSFERASE"/>
    <property type="match status" value="1"/>
</dbReference>
<evidence type="ECO:0000313" key="2">
    <source>
        <dbReference type="EMBL" id="MBE1581795.1"/>
    </source>
</evidence>
<sequence>MLVDHFPPAGLRLTTPRLELRLPSPEELAELADLAAGGVHDPDASPFLVRWTDAPPAEAARSVIHYHWRQLGSWTAREWSLDLTVFRDGVVAGQQSLAARDLGITRQVRTTSWLGRRHQGQGVGTEMRAAVLHLAFAGLGAEEALSGALEHNVASLAVSRKLGYEPDGRRRHALDGRMVVEHRFRLSRDAWERHRTVPVQIDGLEPCLPLMGLDAPPAAAGSTWRAKS</sequence>
<dbReference type="Proteomes" id="UP000633509">
    <property type="component" value="Unassembled WGS sequence"/>
</dbReference>
<dbReference type="EMBL" id="JADBEK010000001">
    <property type="protein sequence ID" value="MBE1581795.1"/>
    <property type="molecule type" value="Genomic_DNA"/>
</dbReference>
<dbReference type="InterPro" id="IPR000182">
    <property type="entry name" value="GNAT_dom"/>
</dbReference>
<comment type="caution">
    <text evidence="2">The sequence shown here is derived from an EMBL/GenBank/DDBJ whole genome shotgun (WGS) entry which is preliminary data.</text>
</comment>
<dbReference type="RefSeq" id="WP_192783190.1">
    <property type="nucleotide sequence ID" value="NZ_JADBEK010000001.1"/>
</dbReference>
<reference evidence="2 3" key="1">
    <citation type="submission" date="2020-10" db="EMBL/GenBank/DDBJ databases">
        <title>Sequencing the genomes of 1000 actinobacteria strains.</title>
        <authorList>
            <person name="Klenk H.-P."/>
        </authorList>
    </citation>
    <scope>NUCLEOTIDE SEQUENCE [LARGE SCALE GENOMIC DNA]</scope>
    <source>
        <strain evidence="2 3">DSM 43173</strain>
    </source>
</reference>
<evidence type="ECO:0000313" key="3">
    <source>
        <dbReference type="Proteomes" id="UP000633509"/>
    </source>
</evidence>
<protein>
    <submittedName>
        <fullName evidence="2">RimJ/RimL family protein N-acetyltransferase</fullName>
    </submittedName>
</protein>
<dbReference type="InterPro" id="IPR016181">
    <property type="entry name" value="Acyl_CoA_acyltransferase"/>
</dbReference>
<gene>
    <name evidence="2" type="ORF">H4W80_000053</name>
</gene>
<dbReference type="InterPro" id="IPR051908">
    <property type="entry name" value="Ribosomal_N-acetyltransferase"/>
</dbReference>
<dbReference type="PANTHER" id="PTHR43441:SF11">
    <property type="entry name" value="RIBOSOMAL-PROTEIN-SERINE ACETYLTRANSFERASE"/>
    <property type="match status" value="1"/>
</dbReference>
<accession>A0ABR9LMA3</accession>
<dbReference type="Gene3D" id="3.40.630.30">
    <property type="match status" value="1"/>
</dbReference>
<name>A0ABR9LMA3_9ACTN</name>
<dbReference type="PROSITE" id="PS51186">
    <property type="entry name" value="GNAT"/>
    <property type="match status" value="1"/>
</dbReference>
<keyword evidence="3" id="KW-1185">Reference proteome</keyword>
<proteinExistence type="predicted"/>
<dbReference type="SUPFAM" id="SSF55729">
    <property type="entry name" value="Acyl-CoA N-acyltransferases (Nat)"/>
    <property type="match status" value="1"/>
</dbReference>
<dbReference type="Pfam" id="PF13302">
    <property type="entry name" value="Acetyltransf_3"/>
    <property type="match status" value="1"/>
</dbReference>